<dbReference type="GO" id="GO:0007091">
    <property type="term" value="P:metaphase/anaphase transition of mitotic cell cycle"/>
    <property type="evidence" value="ECO:0007669"/>
    <property type="project" value="TreeGrafter"/>
</dbReference>
<dbReference type="GO" id="GO:0060090">
    <property type="term" value="F:molecular adaptor activity"/>
    <property type="evidence" value="ECO:0007669"/>
    <property type="project" value="TreeGrafter"/>
</dbReference>
<dbReference type="Gene3D" id="1.20.120.1240">
    <property type="entry name" value="Dynamin, middle domain"/>
    <property type="match status" value="1"/>
</dbReference>
<protein>
    <recommendedName>
        <fullName evidence="6">GED domain-containing protein</fullName>
    </recommendedName>
</protein>
<dbReference type="GO" id="GO:0070979">
    <property type="term" value="P:protein K11-linked ubiquitination"/>
    <property type="evidence" value="ECO:0007669"/>
    <property type="project" value="TreeGrafter"/>
</dbReference>
<dbReference type="GO" id="GO:0005680">
    <property type="term" value="C:anaphase-promoting complex"/>
    <property type="evidence" value="ECO:0007669"/>
    <property type="project" value="InterPro"/>
</dbReference>
<feature type="non-terminal residue" evidence="7">
    <location>
        <position position="1"/>
    </location>
</feature>
<dbReference type="InterPro" id="IPR058865">
    <property type="entry name" value="GDPGP1_C"/>
</dbReference>
<feature type="compositionally biased region" description="Pro residues" evidence="5">
    <location>
        <begin position="421"/>
        <end position="448"/>
    </location>
</feature>
<dbReference type="Proteomes" id="UP000553632">
    <property type="component" value="Unassembled WGS sequence"/>
</dbReference>
<dbReference type="InterPro" id="IPR000375">
    <property type="entry name" value="Dynamin_stalk"/>
</dbReference>
<dbReference type="GO" id="GO:0003924">
    <property type="term" value="F:GTPase activity"/>
    <property type="evidence" value="ECO:0007669"/>
    <property type="project" value="InterPro"/>
</dbReference>
<keyword evidence="8" id="KW-1185">Reference proteome</keyword>
<dbReference type="GO" id="GO:0005525">
    <property type="term" value="F:GTP binding"/>
    <property type="evidence" value="ECO:0007669"/>
    <property type="project" value="InterPro"/>
</dbReference>
<dbReference type="EMBL" id="JABANO010020656">
    <property type="protein sequence ID" value="KAF4728120.1"/>
    <property type="molecule type" value="Genomic_DNA"/>
</dbReference>
<evidence type="ECO:0000256" key="5">
    <source>
        <dbReference type="SAM" id="MobiDB-lite"/>
    </source>
</evidence>
<accession>A0A7J6S7W2</accession>
<sequence>VLFRHIRNFLPEIKKEISDRKTKVQDRLEQIGSGVPVDEKEQVQLMWTMITDYCDMFKNTIRGRNDRKLQHYLAASAESGEQLASGGSQIRSVFNDFLADYEDEPCTRDLTDEDIERAIRVHEGDALPGFPSPDIFEFLILPYLRQIQGPTMECLNTVAATLEVLSQKMARTVFKRFPKLADQVLELTSQILYREKEHTRAILEDLVAYDTGYLFTNDVDYLESHGSMQPMYQPSPGLPNGPDGNVNPPPGGAAAPGVAGQAVASQQVPPRGMPGQRPNHRRGYAGPYVTEIRRRLDAYFSLIIRNVRDSVPRAVGYFLVRQVQDKLQFELYTNVNRAEKLPELLGEPPHIMEERKQLTTQLRILENAHNVLQRDPTITALQLETMDMMGDESISPAAPRKPRSPKHSKQQQQYSGYKPAGVPPPSSQAGVPPPSNGSSVPPPAPPPGGSLFGNSTSKAHTGNTGLLGVAYSLLMWLVFYYSGSYRPRYGTLFAFAGDESMAACWGSATTGVAPVEGPLRTATECRGDGSVMRVPSCCEAMQRSGGRLLEERPMRVALAGLCCHHPIVMQIEVKGDQAGDDQLTREEQQFWLGLLILESAASSIGRGAMTFDTQDRPLFNMEEVSTNGRYSSSRATITLSSSTGPSMDWPEFHNGVAFGLAVRPPRGRRPDREWFVRNMHWKRASDDSCFRRAGLLMGLGLHGYMTPDVFRADDWLVEIGMGNCASICAVLLGVGASNIGSRDLKACRLCYLHTPALSGQVDQSTGSSTQTLMQCCGVVALGLLHYKSAHVTLATTLLKNLRDLSSITGGSNECGVGLRPAYGVSLGVAFALAYADKPLPRNLEDELVACTDDIDSSVPAFIALGLLHYGRGDSCVLEVLQLPRTRHQLCRRRPNCLFAVAVAHTMVQGEVPDLPSFIGGCREKYRATAGESSSFVEAEAALFMEAGCLLGLALSNMGSDDLGVRDRILAALERMLRMESWQEAMPSVTSFGAITSHPPDDCGPDSKTLLTCRLSVLLSAATVMAGSGCPRVSAFIDRVRQKVFESTHTPAAEFEFVYGIHQALHLATGLLHLGWGRCKLKNNALGRAAVLLALWPGYRHDVSDMNVCMLRDSTRRFDKSDGIYTPQQARTSATEFDHDNRPSIVSILDEPIGCSRGSPEASVLRRPSLGHEYKACRPQVLALDALEVAVAFASAADADRDDMKVTFNSLGAWASVNHLHFHVFWPSGRQDQESPSVDEPAAADRILDSGGCMIPLREPPFGRMPIELAKPKRMLATTSSLNLEELDYPAYTFRLTAAAVDGDSGSSMAAGLWSIVSVLLRLDIPHNILICQRGEVAFVTPRQPQMVSRLDEDTPEGGGLHIACAELGGYMICFDQRTYDRLVEADVCRLFQRDIHFSNADMIADVVTAVTHCQV</sequence>
<evidence type="ECO:0000259" key="6">
    <source>
        <dbReference type="PROSITE" id="PS51388"/>
    </source>
</evidence>
<dbReference type="InterPro" id="IPR020850">
    <property type="entry name" value="GED_dom"/>
</dbReference>
<keyword evidence="4" id="KW-0131">Cell cycle</keyword>
<dbReference type="SMART" id="SM00302">
    <property type="entry name" value="GED"/>
    <property type="match status" value="1"/>
</dbReference>
<dbReference type="Pfam" id="PF26216">
    <property type="entry name" value="GDPGP1_C"/>
    <property type="match status" value="1"/>
</dbReference>
<dbReference type="InterPro" id="IPR003130">
    <property type="entry name" value="GED"/>
</dbReference>
<dbReference type="Pfam" id="PF01031">
    <property type="entry name" value="Dynamin_M"/>
    <property type="match status" value="1"/>
</dbReference>
<dbReference type="InterPro" id="IPR024990">
    <property type="entry name" value="Apc1"/>
</dbReference>
<feature type="region of interest" description="Disordered" evidence="5">
    <location>
        <begin position="392"/>
        <end position="457"/>
    </location>
</feature>
<keyword evidence="3" id="KW-0498">Mitosis</keyword>
<comment type="similarity">
    <text evidence="1">Belongs to the APC1 family.</text>
</comment>
<organism evidence="7 8">
    <name type="scientific">Perkinsus olseni</name>
    <name type="common">Perkinsus atlanticus</name>
    <dbReference type="NCBI Taxonomy" id="32597"/>
    <lineage>
        <taxon>Eukaryota</taxon>
        <taxon>Sar</taxon>
        <taxon>Alveolata</taxon>
        <taxon>Perkinsozoa</taxon>
        <taxon>Perkinsea</taxon>
        <taxon>Perkinsida</taxon>
        <taxon>Perkinsidae</taxon>
        <taxon>Perkinsus</taxon>
    </lineage>
</organism>
<feature type="compositionally biased region" description="Basic residues" evidence="5">
    <location>
        <begin position="400"/>
        <end position="409"/>
    </location>
</feature>
<evidence type="ECO:0000313" key="7">
    <source>
        <dbReference type="EMBL" id="KAF4728120.1"/>
    </source>
</evidence>
<dbReference type="GO" id="GO:0051301">
    <property type="term" value="P:cell division"/>
    <property type="evidence" value="ECO:0007669"/>
    <property type="project" value="UniProtKB-KW"/>
</dbReference>
<dbReference type="Gene3D" id="1.25.10.10">
    <property type="entry name" value="Leucine-rich Repeat Variant"/>
    <property type="match status" value="1"/>
</dbReference>
<dbReference type="PANTHER" id="PTHR12827:SF3">
    <property type="entry name" value="ANAPHASE-PROMOTING COMPLEX SUBUNIT 1"/>
    <property type="match status" value="1"/>
</dbReference>
<feature type="domain" description="GED" evidence="6">
    <location>
        <begin position="289"/>
        <end position="380"/>
    </location>
</feature>
<feature type="region of interest" description="Disordered" evidence="5">
    <location>
        <begin position="226"/>
        <end position="257"/>
    </location>
</feature>
<feature type="compositionally biased region" description="Low complexity" evidence="5">
    <location>
        <begin position="238"/>
        <end position="257"/>
    </location>
</feature>
<dbReference type="Pfam" id="PF02212">
    <property type="entry name" value="GED"/>
    <property type="match status" value="1"/>
</dbReference>
<evidence type="ECO:0000256" key="2">
    <source>
        <dbReference type="ARBA" id="ARBA00022618"/>
    </source>
</evidence>
<evidence type="ECO:0000313" key="8">
    <source>
        <dbReference type="Proteomes" id="UP000553632"/>
    </source>
</evidence>
<dbReference type="GO" id="GO:0031145">
    <property type="term" value="P:anaphase-promoting complex-dependent catabolic process"/>
    <property type="evidence" value="ECO:0007669"/>
    <property type="project" value="TreeGrafter"/>
</dbReference>
<dbReference type="Pfam" id="PF26217">
    <property type="entry name" value="GDPGP1_N"/>
    <property type="match status" value="1"/>
</dbReference>
<evidence type="ECO:0000256" key="1">
    <source>
        <dbReference type="ARBA" id="ARBA00010547"/>
    </source>
</evidence>
<gene>
    <name evidence="7" type="ORF">FOZ63_003116</name>
</gene>
<reference evidence="7 8" key="1">
    <citation type="submission" date="2020-04" db="EMBL/GenBank/DDBJ databases">
        <title>Perkinsus olseni comparative genomics.</title>
        <authorList>
            <person name="Bogema D.R."/>
        </authorList>
    </citation>
    <scope>NUCLEOTIDE SEQUENCE [LARGE SCALE GENOMIC DNA]</scope>
    <source>
        <strain evidence="7 8">ATCC PRA-207</strain>
    </source>
</reference>
<dbReference type="PANTHER" id="PTHR12827">
    <property type="entry name" value="MEIOTIC CHECKPOINT REGULATOR TSG24 FAMILY MEMBER"/>
    <property type="match status" value="1"/>
</dbReference>
<comment type="caution">
    <text evidence="7">The sequence shown here is derived from an EMBL/GenBank/DDBJ whole genome shotgun (WGS) entry which is preliminary data.</text>
</comment>
<dbReference type="PROSITE" id="PS51388">
    <property type="entry name" value="GED"/>
    <property type="match status" value="1"/>
</dbReference>
<evidence type="ECO:0000256" key="3">
    <source>
        <dbReference type="ARBA" id="ARBA00022776"/>
    </source>
</evidence>
<dbReference type="InterPro" id="IPR011989">
    <property type="entry name" value="ARM-like"/>
</dbReference>
<dbReference type="InterPro" id="IPR058866">
    <property type="entry name" value="GDPGP1_N"/>
</dbReference>
<name>A0A7J6S7W2_PEROL</name>
<evidence type="ECO:0000256" key="4">
    <source>
        <dbReference type="ARBA" id="ARBA00023306"/>
    </source>
</evidence>
<proteinExistence type="inferred from homology"/>
<keyword evidence="2" id="KW-0132">Cell division</keyword>